<proteinExistence type="predicted"/>
<organism evidence="2 3">
    <name type="scientific">Sulfoacidibacillus thermotolerans</name>
    <name type="common">Acidibacillus sulfuroxidans</name>
    <dbReference type="NCBI Taxonomy" id="1765684"/>
    <lineage>
        <taxon>Bacteria</taxon>
        <taxon>Bacillati</taxon>
        <taxon>Bacillota</taxon>
        <taxon>Bacilli</taxon>
        <taxon>Bacillales</taxon>
        <taxon>Alicyclobacillaceae</taxon>
        <taxon>Sulfoacidibacillus</taxon>
    </lineage>
</organism>
<dbReference type="Gene3D" id="1.10.10.2910">
    <property type="match status" value="1"/>
</dbReference>
<feature type="domain" description="IrrE N-terminal-like" evidence="1">
    <location>
        <begin position="349"/>
        <end position="487"/>
    </location>
</feature>
<comment type="caution">
    <text evidence="2">The sequence shown here is derived from an EMBL/GenBank/DDBJ whole genome shotgun (WGS) entry which is preliminary data.</text>
</comment>
<evidence type="ECO:0000313" key="3">
    <source>
        <dbReference type="Proteomes" id="UP000245380"/>
    </source>
</evidence>
<protein>
    <recommendedName>
        <fullName evidence="1">IrrE N-terminal-like domain-containing protein</fullName>
    </recommendedName>
</protein>
<dbReference type="OrthoDB" id="9816277at2"/>
<dbReference type="InterPro" id="IPR052345">
    <property type="entry name" value="Rad_response_metalloprotease"/>
</dbReference>
<sequence>MDTHANEQINNYFLGILSSRDLAFETYQRHAEESYARMLSNNPKMNEDHAIKFLDLVREDKDSSVVRGAFLLANEFFEQDQLIDPEYIQNLIDLWCASRTHDSLILSYIMNRFPDRTEEWIIRIKNAGKWTDELEKEWGTIAWVSKIVESIYQSESTFDQLNVISFNVDLSEIIDITRRVRSYIRGKIIPQEFIHGLTKILMEDRFKEELKFLSAQLFITNEFKLQIGIEKITEILSNAAFKNSLPLGAFLYSISQNMIEEASNTVLRNKVFQIYRNSLPMVARSENDSTSDHQLDNGTWKLIIDHLGEYAEEWIEKYRGEPASVAASTLLFELYSRNLPSVVDPVEICKALNIHCFKTKLPSALGGLTVKKASARRGMIVMPNAKTTPRWKFSLAHEIGHFLLHLWDDEKTVLIDETIDFDGEGSIRLAERRTWEREANDFAQWLLIPQGSEVQDKLKYLDPPFVLNLEQLRLKFGISMSALASRLIKEAQFPILLLVSKNGDIIFSSKSGEWPDDEKEMYDKQIPSTSYTYSLIHETKYKKIAPQIVSASDWGKDWYFNRLKEEAFTTGYGSVYTFLYAR</sequence>
<dbReference type="AlphaFoldDB" id="A0A2U3D5N2"/>
<dbReference type="RefSeq" id="WP_109431636.1">
    <property type="nucleotide sequence ID" value="NZ_MPDK01000035.1"/>
</dbReference>
<dbReference type="InterPro" id="IPR010359">
    <property type="entry name" value="IrrE_HExxH"/>
</dbReference>
<name>A0A2U3D5N2_SULT2</name>
<reference evidence="2 3" key="1">
    <citation type="submission" date="2016-11" db="EMBL/GenBank/DDBJ databases">
        <title>Comparative genomics of Acidibacillus ferroxidans species.</title>
        <authorList>
            <person name="Oliveira G."/>
            <person name="Nunes G."/>
            <person name="Oliveira R."/>
            <person name="Araujo F."/>
            <person name="Salim A."/>
            <person name="Scholte L."/>
            <person name="Morais D."/>
            <person name="Nancucheo I."/>
            <person name="Johnson D.B."/>
            <person name="Grail B."/>
            <person name="Bittencourt J."/>
            <person name="Valadares R."/>
        </authorList>
    </citation>
    <scope>NUCLEOTIDE SEQUENCE [LARGE SCALE GENOMIC DNA]</scope>
    <source>
        <strain evidence="2 3">Y002</strain>
    </source>
</reference>
<dbReference type="PANTHER" id="PTHR43236">
    <property type="entry name" value="ANTITOXIN HIGA1"/>
    <property type="match status" value="1"/>
</dbReference>
<dbReference type="Proteomes" id="UP000245380">
    <property type="component" value="Unassembled WGS sequence"/>
</dbReference>
<evidence type="ECO:0000313" key="2">
    <source>
        <dbReference type="EMBL" id="PWI56585.1"/>
    </source>
</evidence>
<evidence type="ECO:0000259" key="1">
    <source>
        <dbReference type="Pfam" id="PF06114"/>
    </source>
</evidence>
<dbReference type="EMBL" id="MPDK01000035">
    <property type="protein sequence ID" value="PWI56585.1"/>
    <property type="molecule type" value="Genomic_DNA"/>
</dbReference>
<accession>A0A2U3D5N2</accession>
<keyword evidence="3" id="KW-1185">Reference proteome</keyword>
<dbReference type="PANTHER" id="PTHR43236:SF1">
    <property type="entry name" value="BLL7220 PROTEIN"/>
    <property type="match status" value="1"/>
</dbReference>
<dbReference type="Pfam" id="PF06114">
    <property type="entry name" value="Peptidase_M78"/>
    <property type="match status" value="1"/>
</dbReference>
<gene>
    <name evidence="2" type="ORF">BM613_12995</name>
</gene>